<accession>A0A8B7D4U1</accession>
<dbReference type="PANTHER" id="PTHR31744:SF93">
    <property type="entry name" value="NAC DOMAIN-CONTAINING PROTEIN"/>
    <property type="match status" value="1"/>
</dbReference>
<feature type="region of interest" description="Disordered" evidence="5">
    <location>
        <begin position="204"/>
        <end position="242"/>
    </location>
</feature>
<dbReference type="OrthoDB" id="1871428at2759"/>
<dbReference type="Pfam" id="PF02365">
    <property type="entry name" value="NAM"/>
    <property type="match status" value="1"/>
</dbReference>
<evidence type="ECO:0000256" key="1">
    <source>
        <dbReference type="ARBA" id="ARBA00023015"/>
    </source>
</evidence>
<feature type="domain" description="NAC" evidence="6">
    <location>
        <begin position="14"/>
        <end position="174"/>
    </location>
</feature>
<dbReference type="InterPro" id="IPR003441">
    <property type="entry name" value="NAC-dom"/>
</dbReference>
<keyword evidence="4" id="KW-0539">Nucleus</keyword>
<keyword evidence="7" id="KW-1185">Reference proteome</keyword>
<reference evidence="7" key="1">
    <citation type="journal article" date="2019" name="Nat. Commun.">
        <title>Genome-wide association mapping of date palm fruit traits.</title>
        <authorList>
            <person name="Hazzouri K.M."/>
            <person name="Gros-Balthazard M."/>
            <person name="Flowers J.M."/>
            <person name="Copetti D."/>
            <person name="Lemansour A."/>
            <person name="Lebrun M."/>
            <person name="Masmoudi K."/>
            <person name="Ferrand S."/>
            <person name="Dhar M.I."/>
            <person name="Fresquez Z.A."/>
            <person name="Rosas U."/>
            <person name="Zhang J."/>
            <person name="Talag J."/>
            <person name="Lee S."/>
            <person name="Kudrna D."/>
            <person name="Powell R.F."/>
            <person name="Leitch I.J."/>
            <person name="Krueger R.R."/>
            <person name="Wing R.A."/>
            <person name="Amiri K.M.A."/>
            <person name="Purugganan M.D."/>
        </authorList>
    </citation>
    <scope>NUCLEOTIDE SEQUENCE [LARGE SCALE GENOMIC DNA]</scope>
    <source>
        <strain evidence="7">cv. Khalas</strain>
    </source>
</reference>
<dbReference type="GeneID" id="103723911"/>
<evidence type="ECO:0000256" key="2">
    <source>
        <dbReference type="ARBA" id="ARBA00023125"/>
    </source>
</evidence>
<organism evidence="7 8">
    <name type="scientific">Phoenix dactylifera</name>
    <name type="common">Date palm</name>
    <dbReference type="NCBI Taxonomy" id="42345"/>
    <lineage>
        <taxon>Eukaryota</taxon>
        <taxon>Viridiplantae</taxon>
        <taxon>Streptophyta</taxon>
        <taxon>Embryophyta</taxon>
        <taxon>Tracheophyta</taxon>
        <taxon>Spermatophyta</taxon>
        <taxon>Magnoliopsida</taxon>
        <taxon>Liliopsida</taxon>
        <taxon>Arecaceae</taxon>
        <taxon>Coryphoideae</taxon>
        <taxon>Phoeniceae</taxon>
        <taxon>Phoenix</taxon>
    </lineage>
</organism>
<dbReference type="RefSeq" id="XP_008813225.2">
    <property type="nucleotide sequence ID" value="XM_008815003.4"/>
</dbReference>
<keyword evidence="1" id="KW-0805">Transcription regulation</keyword>
<protein>
    <submittedName>
        <fullName evidence="8">NAC domain-containing protein 83-like</fullName>
    </submittedName>
</protein>
<dbReference type="GO" id="GO:0006355">
    <property type="term" value="P:regulation of DNA-templated transcription"/>
    <property type="evidence" value="ECO:0007669"/>
    <property type="project" value="InterPro"/>
</dbReference>
<dbReference type="PANTHER" id="PTHR31744">
    <property type="entry name" value="PROTEIN CUP-SHAPED COTYLEDON 2-RELATED"/>
    <property type="match status" value="1"/>
</dbReference>
<feature type="compositionally biased region" description="Low complexity" evidence="5">
    <location>
        <begin position="206"/>
        <end position="215"/>
    </location>
</feature>
<dbReference type="InterPro" id="IPR036093">
    <property type="entry name" value="NAC_dom_sf"/>
</dbReference>
<dbReference type="GO" id="GO:0003677">
    <property type="term" value="F:DNA binding"/>
    <property type="evidence" value="ECO:0007669"/>
    <property type="project" value="UniProtKB-KW"/>
</dbReference>
<name>A0A8B7D4U1_PHODC</name>
<evidence type="ECO:0000256" key="4">
    <source>
        <dbReference type="ARBA" id="ARBA00023242"/>
    </source>
</evidence>
<evidence type="ECO:0000313" key="8">
    <source>
        <dbReference type="RefSeq" id="XP_008813225.2"/>
    </source>
</evidence>
<proteinExistence type="predicted"/>
<keyword evidence="3" id="KW-0804">Transcription</keyword>
<dbReference type="Proteomes" id="UP000228380">
    <property type="component" value="Chromosome 9"/>
</dbReference>
<reference evidence="8" key="2">
    <citation type="submission" date="2025-08" db="UniProtKB">
        <authorList>
            <consortium name="RefSeq"/>
        </authorList>
    </citation>
    <scope>IDENTIFICATION</scope>
    <source>
        <tissue evidence="8">Young leaves</tissue>
    </source>
</reference>
<dbReference type="AlphaFoldDB" id="A0A8B7D4U1"/>
<dbReference type="PROSITE" id="PS51005">
    <property type="entry name" value="NAC"/>
    <property type="match status" value="1"/>
</dbReference>
<feature type="compositionally biased region" description="Polar residues" evidence="5">
    <location>
        <begin position="228"/>
        <end position="242"/>
    </location>
</feature>
<evidence type="ECO:0000256" key="5">
    <source>
        <dbReference type="SAM" id="MobiDB-lite"/>
    </source>
</evidence>
<dbReference type="KEGG" id="pda:103723911"/>
<dbReference type="Gene3D" id="2.170.150.80">
    <property type="entry name" value="NAC domain"/>
    <property type="match status" value="1"/>
</dbReference>
<dbReference type="SUPFAM" id="SSF101941">
    <property type="entry name" value="NAC domain"/>
    <property type="match status" value="1"/>
</dbReference>
<evidence type="ECO:0000259" key="6">
    <source>
        <dbReference type="PROSITE" id="PS51005"/>
    </source>
</evidence>
<keyword evidence="2" id="KW-0238">DNA-binding</keyword>
<evidence type="ECO:0000313" key="7">
    <source>
        <dbReference type="Proteomes" id="UP000228380"/>
    </source>
</evidence>
<gene>
    <name evidence="8" type="primary">LOC103723911</name>
</gene>
<evidence type="ECO:0000256" key="3">
    <source>
        <dbReference type="ARBA" id="ARBA00023163"/>
    </source>
</evidence>
<sequence>MEKPDFMKYGVTRLPPGFRFHPTDEELVVQYLRRKAFSWPLPAAVIPEIDLGKYDPWDLPGGGKEGEQYFFSLREAKYLTGKRHNRATISGYWKATGKNTPVIASRCNQLVGLKKVLVFYRGKPPHGSRTDWIMHEYCLAAPETTTFSFPQRKISAHSSMVPSKHWVVCRIFKKRRASRIDAETTPYYNYSRIRNNNVELIDPGPSLSSSSSSSSCVTNLSVDGEEGCSSNDSASSPNGREM</sequence>